<keyword evidence="2" id="KW-1185">Reference proteome</keyword>
<organism evidence="1 2">
    <name type="scientific">Dreissena polymorpha</name>
    <name type="common">Zebra mussel</name>
    <name type="synonym">Mytilus polymorpha</name>
    <dbReference type="NCBI Taxonomy" id="45954"/>
    <lineage>
        <taxon>Eukaryota</taxon>
        <taxon>Metazoa</taxon>
        <taxon>Spiralia</taxon>
        <taxon>Lophotrochozoa</taxon>
        <taxon>Mollusca</taxon>
        <taxon>Bivalvia</taxon>
        <taxon>Autobranchia</taxon>
        <taxon>Heteroconchia</taxon>
        <taxon>Euheterodonta</taxon>
        <taxon>Imparidentia</taxon>
        <taxon>Neoheterodontei</taxon>
        <taxon>Myida</taxon>
        <taxon>Dreissenoidea</taxon>
        <taxon>Dreissenidae</taxon>
        <taxon>Dreissena</taxon>
    </lineage>
</organism>
<evidence type="ECO:0000313" key="2">
    <source>
        <dbReference type="Proteomes" id="UP000828390"/>
    </source>
</evidence>
<protein>
    <submittedName>
        <fullName evidence="1">Uncharacterized protein</fullName>
    </submittedName>
</protein>
<accession>A0A9D4H644</accession>
<proteinExistence type="predicted"/>
<evidence type="ECO:0000313" key="1">
    <source>
        <dbReference type="EMBL" id="KAH3830229.1"/>
    </source>
</evidence>
<reference evidence="1" key="2">
    <citation type="submission" date="2020-11" db="EMBL/GenBank/DDBJ databases">
        <authorList>
            <person name="McCartney M.A."/>
            <person name="Auch B."/>
            <person name="Kono T."/>
            <person name="Mallez S."/>
            <person name="Becker A."/>
            <person name="Gohl D.M."/>
            <person name="Silverstein K.A.T."/>
            <person name="Koren S."/>
            <person name="Bechman K.B."/>
            <person name="Herman A."/>
            <person name="Abrahante J.E."/>
            <person name="Garbe J."/>
        </authorList>
    </citation>
    <scope>NUCLEOTIDE SEQUENCE</scope>
    <source>
        <strain evidence="1">Duluth1</strain>
        <tissue evidence="1">Whole animal</tissue>
    </source>
</reference>
<gene>
    <name evidence="1" type="ORF">DPMN_103469</name>
</gene>
<dbReference type="Proteomes" id="UP000828390">
    <property type="component" value="Unassembled WGS sequence"/>
</dbReference>
<name>A0A9D4H644_DREPO</name>
<dbReference type="AlphaFoldDB" id="A0A9D4H644"/>
<comment type="caution">
    <text evidence="1">The sequence shown here is derived from an EMBL/GenBank/DDBJ whole genome shotgun (WGS) entry which is preliminary data.</text>
</comment>
<sequence length="71" mass="8000">MCPKSPTAPEPAVCLDPECVPALLFRLITTNHTHMLPGTWIEPFVRSACTNHCANRTAVSNNNYQKSFWNR</sequence>
<dbReference type="EMBL" id="JAIWYP010000004">
    <property type="protein sequence ID" value="KAH3830229.1"/>
    <property type="molecule type" value="Genomic_DNA"/>
</dbReference>
<reference evidence="1" key="1">
    <citation type="journal article" date="2019" name="bioRxiv">
        <title>The Genome of the Zebra Mussel, Dreissena polymorpha: A Resource for Invasive Species Research.</title>
        <authorList>
            <person name="McCartney M.A."/>
            <person name="Auch B."/>
            <person name="Kono T."/>
            <person name="Mallez S."/>
            <person name="Zhang Y."/>
            <person name="Obille A."/>
            <person name="Becker A."/>
            <person name="Abrahante J.E."/>
            <person name="Garbe J."/>
            <person name="Badalamenti J.P."/>
            <person name="Herman A."/>
            <person name="Mangelson H."/>
            <person name="Liachko I."/>
            <person name="Sullivan S."/>
            <person name="Sone E.D."/>
            <person name="Koren S."/>
            <person name="Silverstein K.A.T."/>
            <person name="Beckman K.B."/>
            <person name="Gohl D.M."/>
        </authorList>
    </citation>
    <scope>NUCLEOTIDE SEQUENCE</scope>
    <source>
        <strain evidence="1">Duluth1</strain>
        <tissue evidence="1">Whole animal</tissue>
    </source>
</reference>